<gene>
    <name evidence="1" type="ORF">UT72_C0010G0011</name>
</gene>
<dbReference type="Proteomes" id="UP000034687">
    <property type="component" value="Unassembled WGS sequence"/>
</dbReference>
<reference evidence="1 2" key="1">
    <citation type="journal article" date="2015" name="Nature">
        <title>rRNA introns, odd ribosomes, and small enigmatic genomes across a large radiation of phyla.</title>
        <authorList>
            <person name="Brown C.T."/>
            <person name="Hug L.A."/>
            <person name="Thomas B.C."/>
            <person name="Sharon I."/>
            <person name="Castelle C.J."/>
            <person name="Singh A."/>
            <person name="Wilkins M.J."/>
            <person name="Williams K.H."/>
            <person name="Banfield J.F."/>
        </authorList>
    </citation>
    <scope>NUCLEOTIDE SEQUENCE [LARGE SCALE GENOMIC DNA]</scope>
</reference>
<organism evidence="1 2">
    <name type="scientific">Candidatus Woesebacteria bacterium GW2011_GWB1_40_101</name>
    <dbReference type="NCBI Taxonomy" id="1618575"/>
    <lineage>
        <taxon>Bacteria</taxon>
        <taxon>Candidatus Woeseibacteriota</taxon>
    </lineage>
</organism>
<dbReference type="EMBL" id="LBXW01000010">
    <property type="protein sequence ID" value="KKR39353.1"/>
    <property type="molecule type" value="Genomic_DNA"/>
</dbReference>
<accession>A0A0G0QGS7</accession>
<sequence length="147" mass="17329">MGLIVRKKASKKQLMDMRNKILDIAMNLNRIGNWAADDYYAKKKRIKMFLENTTKYLQQVDKIPHNSPFKKTFDRFMDEYPKLKEEGLEGPKKPLWWAEKMMTWGNILTHRSACSAKESLGLRILRLRSGPLEHSERERTNAAPENY</sequence>
<evidence type="ECO:0000313" key="2">
    <source>
        <dbReference type="Proteomes" id="UP000034687"/>
    </source>
</evidence>
<dbReference type="AlphaFoldDB" id="A0A0G0QGS7"/>
<evidence type="ECO:0000313" key="1">
    <source>
        <dbReference type="EMBL" id="KKR39353.1"/>
    </source>
</evidence>
<name>A0A0G0QGS7_9BACT</name>
<comment type="caution">
    <text evidence="1">The sequence shown here is derived from an EMBL/GenBank/DDBJ whole genome shotgun (WGS) entry which is preliminary data.</text>
</comment>
<proteinExistence type="predicted"/>
<protein>
    <submittedName>
        <fullName evidence="1">Uncharacterized protein</fullName>
    </submittedName>
</protein>